<dbReference type="SUPFAM" id="SSF143430">
    <property type="entry name" value="TTP0101/SSO1404-like"/>
    <property type="match status" value="1"/>
</dbReference>
<evidence type="ECO:0000313" key="11">
    <source>
        <dbReference type="EMBL" id="AGH40909.1"/>
    </source>
</evidence>
<dbReference type="HAMAP" id="MF_01471">
    <property type="entry name" value="Cas2"/>
    <property type="match status" value="1"/>
</dbReference>
<evidence type="ECO:0000256" key="1">
    <source>
        <dbReference type="ARBA" id="ARBA00001946"/>
    </source>
</evidence>
<proteinExistence type="inferred from homology"/>
<name>M4RFF1_9BIFI</name>
<keyword evidence="12" id="KW-1185">Reference proteome</keyword>
<comment type="function">
    <text evidence="9">CRISPR (clustered regularly interspaced short palindromic repeat), is an adaptive immune system that provides protection against mobile genetic elements (viruses, transposable elements and conjugative plasmids). CRISPR clusters contain sequences complementary to antecedent mobile elements and target invading nucleic acids. CRISPR clusters are transcribed and processed into CRISPR RNA (crRNA). Functions as a ssRNA-specific endoribonuclease. Involved in the integration of spacer DNA into the CRISPR cassette.</text>
</comment>
<dbReference type="GO" id="GO:0004521">
    <property type="term" value="F:RNA endonuclease activity"/>
    <property type="evidence" value="ECO:0007669"/>
    <property type="project" value="UniProtKB-UniRule"/>
</dbReference>
<evidence type="ECO:0000256" key="8">
    <source>
        <dbReference type="ARBA" id="ARBA00023118"/>
    </source>
</evidence>
<evidence type="ECO:0000256" key="2">
    <source>
        <dbReference type="ARBA" id="ARBA00009959"/>
    </source>
</evidence>
<accession>M4RFF1</accession>
<keyword evidence="4 9" id="KW-0479">Metal-binding</keyword>
<evidence type="ECO:0000256" key="10">
    <source>
        <dbReference type="PIRNR" id="PIRNR032582"/>
    </source>
</evidence>
<keyword evidence="3 9" id="KW-0540">Nuclease</keyword>
<sequence length="98" mass="11292">MSMMILVTYDVNVETTAGKRRLRRVAKSCTRYGQRVQNSVFECVVSMSDYLTLKKELLEIIDEDHDSLRIYHMGSKYSSHIESFGVDNHTDIDGVMIL</sequence>
<dbReference type="GO" id="GO:0046872">
    <property type="term" value="F:metal ion binding"/>
    <property type="evidence" value="ECO:0007669"/>
    <property type="project" value="UniProtKB-UniRule"/>
</dbReference>
<evidence type="ECO:0000256" key="5">
    <source>
        <dbReference type="ARBA" id="ARBA00022759"/>
    </source>
</evidence>
<dbReference type="PANTHER" id="PTHR34405">
    <property type="entry name" value="CRISPR-ASSOCIATED ENDORIBONUCLEASE CAS2"/>
    <property type="match status" value="1"/>
</dbReference>
<dbReference type="Gene3D" id="3.30.70.240">
    <property type="match status" value="1"/>
</dbReference>
<evidence type="ECO:0000256" key="4">
    <source>
        <dbReference type="ARBA" id="ARBA00022723"/>
    </source>
</evidence>
<dbReference type="InterPro" id="IPR021127">
    <property type="entry name" value="CRISPR_associated_Cas2"/>
</dbReference>
<comment type="subunit">
    <text evidence="9">Homodimer, forms a heterotetramer with a Cas1 homodimer.</text>
</comment>
<dbReference type="GO" id="GO:0051607">
    <property type="term" value="P:defense response to virus"/>
    <property type="evidence" value="ECO:0007669"/>
    <property type="project" value="UniProtKB-UniRule"/>
</dbReference>
<dbReference type="GO" id="GO:0016787">
    <property type="term" value="F:hydrolase activity"/>
    <property type="evidence" value="ECO:0007669"/>
    <property type="project" value="UniProtKB-KW"/>
</dbReference>
<evidence type="ECO:0000256" key="7">
    <source>
        <dbReference type="ARBA" id="ARBA00022842"/>
    </source>
</evidence>
<evidence type="ECO:0000313" key="12">
    <source>
        <dbReference type="Proteomes" id="UP000011835"/>
    </source>
</evidence>
<dbReference type="HOGENOM" id="CLU_161124_3_1_11"/>
<keyword evidence="5 9" id="KW-0255">Endonuclease</keyword>
<feature type="binding site" evidence="9">
    <location>
        <position position="10"/>
    </location>
    <ligand>
        <name>Mg(2+)</name>
        <dbReference type="ChEBI" id="CHEBI:18420"/>
        <note>catalytic</note>
    </ligand>
</feature>
<evidence type="ECO:0000256" key="6">
    <source>
        <dbReference type="ARBA" id="ARBA00022801"/>
    </source>
</evidence>
<dbReference type="EC" id="3.1.-.-" evidence="9"/>
<dbReference type="PANTHER" id="PTHR34405:SF3">
    <property type="entry name" value="CRISPR-ASSOCIATED ENDORIBONUCLEASE CAS2 3"/>
    <property type="match status" value="1"/>
</dbReference>
<keyword evidence="8 9" id="KW-0051">Antiviral defense</keyword>
<dbReference type="Proteomes" id="UP000011835">
    <property type="component" value="Chromosome"/>
</dbReference>
<dbReference type="PIRSF" id="PIRSF032582">
    <property type="entry name" value="Cas2"/>
    <property type="match status" value="1"/>
</dbReference>
<organism evidence="11 12">
    <name type="scientific">Bifidobacterium thermophilum RBL67</name>
    <dbReference type="NCBI Taxonomy" id="1254439"/>
    <lineage>
        <taxon>Bacteria</taxon>
        <taxon>Bacillati</taxon>
        <taxon>Actinomycetota</taxon>
        <taxon>Actinomycetes</taxon>
        <taxon>Bifidobacteriales</taxon>
        <taxon>Bifidobacteriaceae</taxon>
        <taxon>Bifidobacterium</taxon>
    </lineage>
</organism>
<comment type="cofactor">
    <cofactor evidence="1 9">
        <name>Mg(2+)</name>
        <dbReference type="ChEBI" id="CHEBI:18420"/>
    </cofactor>
</comment>
<dbReference type="NCBIfam" id="TIGR01573">
    <property type="entry name" value="cas2"/>
    <property type="match status" value="1"/>
</dbReference>
<reference evidence="11 12" key="1">
    <citation type="journal article" date="2013" name="Genome Announc.">
        <title>Complete Genome Sequence of the Probiotic Bifidobacterium thermophilum Strain RBL67.</title>
        <authorList>
            <person name="Jans C."/>
            <person name="Lacroix C."/>
            <person name="Follador R."/>
            <person name="Stevens M.J."/>
        </authorList>
    </citation>
    <scope>NUCLEOTIDE SEQUENCE [LARGE SCALE GENOMIC DNA]</scope>
    <source>
        <strain evidence="11 12">RBL67</strain>
    </source>
</reference>
<evidence type="ECO:0000256" key="3">
    <source>
        <dbReference type="ARBA" id="ARBA00022722"/>
    </source>
</evidence>
<protein>
    <recommendedName>
        <fullName evidence="9">CRISPR-associated endoribonuclease Cas2</fullName>
        <ecNumber evidence="9">3.1.-.-</ecNumber>
    </recommendedName>
</protein>
<dbReference type="GO" id="GO:0043571">
    <property type="term" value="P:maintenance of CRISPR repeat elements"/>
    <property type="evidence" value="ECO:0007669"/>
    <property type="project" value="UniProtKB-UniRule"/>
</dbReference>
<dbReference type="InterPro" id="IPR019199">
    <property type="entry name" value="Virulence_VapD/CRISPR_Cas2"/>
</dbReference>
<dbReference type="PATRIC" id="fig|1254439.12.peg.641"/>
<dbReference type="EMBL" id="CP004346">
    <property type="protein sequence ID" value="AGH40909.1"/>
    <property type="molecule type" value="Genomic_DNA"/>
</dbReference>
<keyword evidence="6 9" id="KW-0378">Hydrolase</keyword>
<gene>
    <name evidence="9" type="primary">cas2</name>
    <name evidence="11" type="ORF">D805_0642</name>
</gene>
<comment type="similarity">
    <text evidence="2 9 10">Belongs to the CRISPR-associated endoribonuclease Cas2 protein family.</text>
</comment>
<evidence type="ECO:0000256" key="9">
    <source>
        <dbReference type="HAMAP-Rule" id="MF_01471"/>
    </source>
</evidence>
<dbReference type="Pfam" id="PF09827">
    <property type="entry name" value="CRISPR_Cas2"/>
    <property type="match status" value="1"/>
</dbReference>
<dbReference type="KEGG" id="btp:D805_0642"/>
<dbReference type="CDD" id="cd09725">
    <property type="entry name" value="Cas2_I_II_III"/>
    <property type="match status" value="1"/>
</dbReference>
<keyword evidence="7 9" id="KW-0460">Magnesium</keyword>
<dbReference type="AlphaFoldDB" id="M4RFF1"/>